<dbReference type="RefSeq" id="WP_119436021.1">
    <property type="nucleotide sequence ID" value="NZ_QWGR01000001.1"/>
</dbReference>
<keyword evidence="1" id="KW-0732">Signal</keyword>
<feature type="signal peptide" evidence="1">
    <location>
        <begin position="1"/>
        <end position="23"/>
    </location>
</feature>
<sequence length="192" mass="21716">MKIKSLLVMLAIIQVISLGNALACHGKETPEDKTGKVEKGTGEGLKDKITYFDGFNFSIKGRYHQEKNYQRLPAKFEGKVRPVVWDLSTASSGVCINFRTNSPIIKAKWELLDVYKPRNMTQISANGLDLYCHVNGKWQYVGSGIPRNEIENEAELISDMDTTYKEFRLHLPLYNGIKDIEIGIEEGCTIEK</sequence>
<evidence type="ECO:0000313" key="4">
    <source>
        <dbReference type="Proteomes" id="UP000265926"/>
    </source>
</evidence>
<evidence type="ECO:0000256" key="1">
    <source>
        <dbReference type="SAM" id="SignalP"/>
    </source>
</evidence>
<dbReference type="Proteomes" id="UP000265926">
    <property type="component" value="Unassembled WGS sequence"/>
</dbReference>
<proteinExistence type="predicted"/>
<name>A0A399T8Q7_9BACT</name>
<protein>
    <recommendedName>
        <fullName evidence="2">SGNH hydrolase-type esterase N-terminal domain-containing protein</fullName>
    </recommendedName>
</protein>
<keyword evidence="4" id="KW-1185">Reference proteome</keyword>
<dbReference type="Gene3D" id="2.60.120.260">
    <property type="entry name" value="Galactose-binding domain-like"/>
    <property type="match status" value="1"/>
</dbReference>
<reference evidence="3 4" key="1">
    <citation type="submission" date="2018-08" db="EMBL/GenBank/DDBJ databases">
        <title>Pallidiluteibacterium maritimus gen. nov., sp. nov., isolated from coastal sediment.</title>
        <authorList>
            <person name="Zhou L.Y."/>
        </authorList>
    </citation>
    <scope>NUCLEOTIDE SEQUENCE [LARGE SCALE GENOMIC DNA]</scope>
    <source>
        <strain evidence="3 4">XSD2</strain>
    </source>
</reference>
<dbReference type="Pfam" id="PF14607">
    <property type="entry name" value="GxDLY"/>
    <property type="match status" value="1"/>
</dbReference>
<organism evidence="3 4">
    <name type="scientific">Maribellus luteus</name>
    <dbReference type="NCBI Taxonomy" id="2305463"/>
    <lineage>
        <taxon>Bacteria</taxon>
        <taxon>Pseudomonadati</taxon>
        <taxon>Bacteroidota</taxon>
        <taxon>Bacteroidia</taxon>
        <taxon>Marinilabiliales</taxon>
        <taxon>Prolixibacteraceae</taxon>
        <taxon>Maribellus</taxon>
    </lineage>
</organism>
<feature type="domain" description="SGNH hydrolase-type esterase N-terminal" evidence="2">
    <location>
        <begin position="51"/>
        <end position="189"/>
    </location>
</feature>
<feature type="chain" id="PRO_5017396898" description="SGNH hydrolase-type esterase N-terminal domain-containing protein" evidence="1">
    <location>
        <begin position="24"/>
        <end position="192"/>
    </location>
</feature>
<comment type="caution">
    <text evidence="3">The sequence shown here is derived from an EMBL/GenBank/DDBJ whole genome shotgun (WGS) entry which is preliminary data.</text>
</comment>
<dbReference type="EMBL" id="QWGR01000001">
    <property type="protein sequence ID" value="RIJ50551.1"/>
    <property type="molecule type" value="Genomic_DNA"/>
</dbReference>
<dbReference type="InterPro" id="IPR032740">
    <property type="entry name" value="GxDLY"/>
</dbReference>
<evidence type="ECO:0000313" key="3">
    <source>
        <dbReference type="EMBL" id="RIJ50551.1"/>
    </source>
</evidence>
<gene>
    <name evidence="3" type="ORF">D1614_01025</name>
</gene>
<accession>A0A399T8Q7</accession>
<dbReference type="AlphaFoldDB" id="A0A399T8Q7"/>
<dbReference type="OrthoDB" id="5624617at2"/>
<evidence type="ECO:0000259" key="2">
    <source>
        <dbReference type="Pfam" id="PF14607"/>
    </source>
</evidence>